<dbReference type="Gene3D" id="2.30.30.190">
    <property type="entry name" value="CAP Gly-rich-like domain"/>
    <property type="match status" value="1"/>
</dbReference>
<dbReference type="InterPro" id="IPR000938">
    <property type="entry name" value="CAP-Gly_domain"/>
</dbReference>
<protein>
    <recommendedName>
        <fullName evidence="3">CAP-Gly domain-containing protein</fullName>
    </recommendedName>
</protein>
<dbReference type="SMART" id="SM01052">
    <property type="entry name" value="CAP_GLY"/>
    <property type="match status" value="1"/>
</dbReference>
<evidence type="ECO:0000313" key="4">
    <source>
        <dbReference type="EMBL" id="KAJ3259055.1"/>
    </source>
</evidence>
<evidence type="ECO:0000259" key="3">
    <source>
        <dbReference type="PROSITE" id="PS50245"/>
    </source>
</evidence>
<feature type="compositionally biased region" description="Polar residues" evidence="2">
    <location>
        <begin position="99"/>
        <end position="127"/>
    </location>
</feature>
<dbReference type="InterPro" id="IPR036859">
    <property type="entry name" value="CAP-Gly_dom_sf"/>
</dbReference>
<feature type="compositionally biased region" description="Polar residues" evidence="2">
    <location>
        <begin position="252"/>
        <end position="266"/>
    </location>
</feature>
<feature type="compositionally biased region" description="Low complexity" evidence="2">
    <location>
        <begin position="298"/>
        <end position="314"/>
    </location>
</feature>
<feature type="region of interest" description="Disordered" evidence="2">
    <location>
        <begin position="252"/>
        <end position="316"/>
    </location>
</feature>
<evidence type="ECO:0000313" key="5">
    <source>
        <dbReference type="Proteomes" id="UP001210925"/>
    </source>
</evidence>
<dbReference type="SUPFAM" id="SSF74924">
    <property type="entry name" value="Cap-Gly domain"/>
    <property type="match status" value="1"/>
</dbReference>
<dbReference type="PROSITE" id="PS00845">
    <property type="entry name" value="CAP_GLY_1"/>
    <property type="match status" value="1"/>
</dbReference>
<dbReference type="EMBL" id="JADGKB010000021">
    <property type="protein sequence ID" value="KAJ3259055.1"/>
    <property type="molecule type" value="Genomic_DNA"/>
</dbReference>
<name>A0AAD5UKR6_9FUNG</name>
<reference evidence="4" key="1">
    <citation type="submission" date="2020-05" db="EMBL/GenBank/DDBJ databases">
        <title>Phylogenomic resolution of chytrid fungi.</title>
        <authorList>
            <person name="Stajich J.E."/>
            <person name="Amses K."/>
            <person name="Simmons R."/>
            <person name="Seto K."/>
            <person name="Myers J."/>
            <person name="Bonds A."/>
            <person name="Quandt C.A."/>
            <person name="Barry K."/>
            <person name="Liu P."/>
            <person name="Grigoriev I."/>
            <person name="Longcore J.E."/>
            <person name="James T.Y."/>
        </authorList>
    </citation>
    <scope>NUCLEOTIDE SEQUENCE</scope>
    <source>
        <strain evidence="4">PLAUS21</strain>
    </source>
</reference>
<feature type="region of interest" description="Disordered" evidence="2">
    <location>
        <begin position="86"/>
        <end position="127"/>
    </location>
</feature>
<feature type="domain" description="CAP-Gly" evidence="3">
    <location>
        <begin position="42"/>
        <end position="84"/>
    </location>
</feature>
<evidence type="ECO:0000256" key="2">
    <source>
        <dbReference type="SAM" id="MobiDB-lite"/>
    </source>
</evidence>
<evidence type="ECO:0000256" key="1">
    <source>
        <dbReference type="SAM" id="Coils"/>
    </source>
</evidence>
<gene>
    <name evidence="4" type="ORF">HK103_002942</name>
</gene>
<feature type="coiled-coil region" evidence="1">
    <location>
        <begin position="1146"/>
        <end position="1246"/>
    </location>
</feature>
<proteinExistence type="predicted"/>
<dbReference type="PANTHER" id="PTHR18916">
    <property type="entry name" value="DYNACTIN 1-RELATED MICROTUBULE-BINDING"/>
    <property type="match status" value="1"/>
</dbReference>
<keyword evidence="1" id="KW-0175">Coiled coil</keyword>
<organism evidence="4 5">
    <name type="scientific">Boothiomyces macroporosus</name>
    <dbReference type="NCBI Taxonomy" id="261099"/>
    <lineage>
        <taxon>Eukaryota</taxon>
        <taxon>Fungi</taxon>
        <taxon>Fungi incertae sedis</taxon>
        <taxon>Chytridiomycota</taxon>
        <taxon>Chytridiomycota incertae sedis</taxon>
        <taxon>Chytridiomycetes</taxon>
        <taxon>Rhizophydiales</taxon>
        <taxon>Terramycetaceae</taxon>
        <taxon>Boothiomyces</taxon>
    </lineage>
</organism>
<keyword evidence="5" id="KW-1185">Reference proteome</keyword>
<dbReference type="Proteomes" id="UP001210925">
    <property type="component" value="Unassembled WGS sequence"/>
</dbReference>
<sequence length="1458" mass="165089">MASRPPSRPASRLSMGKEVEVEKGENVVILSNGLTGTVKFKGTTNFATGNWIGIELDEPAGKNDGSIMDTRYFECASGHGIFVRPSQIQAAPKKAVRSAPSSAKTQKPTSPANKGPISSSSEKLNEISNTENKENILKKSSSNDGFSNPPTIPEEKVIQLNLPNEKSQYLEKIQEDVPAPKNKLPTKLIIPEEEEFTGLGLTNHTKLDRQMSTPLVFNSETKSPVKPNHPNSLVLHDIETLTYVEGPNSASVLQRTTSMNSTTRLPSPTKKRPSTSFQDVNYMDERGRTGVRGELNRKSSGSTSPSKLPLSSSPVRQKANIPQAFTSSIDFSHHVPIVEAPISVLDNAVHSSSRSPIEKEHFVKSPTQDSQMSVKVDFERNTELQKLQQKCDYLLLSNEKLQAQMKSTTKQETENMRAQQELENILNATVAKNDSLMKALDELQLRYEETIENEKKLHVAQQNLELKLSDSAQRERQLLQEHRELKIRLEDLMIHEKEREQEIHAMQELVQDHSGKDSLQMAFNMLQVQHEAMKVELANNRTRFEQSIQKEGDYIAEIAKLKAELDKRHDELEISLLDKCIAEERSEELHTQVNLLNERVEELTIELDLAKENISAVGEEPGSSKNHNQLLLQNERLALALIKLREITSAKEAELLEELESSKSQTNLYSEMNAEDRIKYLKAQLDDTDSATEVVQALTDRNLKLDEALVKKKLDLMELEQLRTINNELEMAHVDLERHLYEECDVKEKIIQELILRYQKQKMQLFEANAIIEKLKIDANNNVRPSLNNTPSEVELADIKRKLGLSEIELHKMKVNLDLKSCSLTLAEHKLSVYKGFLDNNFHNLYGNAISAVYGLKSIASDISIVQRHLHMDKNMSEFVEYTNVLYEIIQLSRKLVWAVEGCTNDEEIVRFGNFNGSIDTISNSSKSLIVQYSEEGSFHLKTLNELRSVLNQLRSISDNSGFDFKVVADNLHFKSSHLSFELEQIVSIIDLHHNIIASIKKNCSDEVKPAIFTFTLKAEHSLEDMNTLCTNIQSRLDLSWKTSKVLKSNAVDIGKLRPGCVVTLQILSNVKKALGADQMLTGESIENILKESSINSLFDKLESTRKEIKKVLEIALEKESFEDANEAKLSWDRTAELLKAENISGRELKVKNEQLESKLMAQMQEEVKKDDLIGQYTVSIELMENKLKVLDKLKSECKTLETKLEEVSKSEALFKEAMQALHEDFTLSEAENEKLREHCRKLESRMAIGSPIRKAVNSDQSMVIQSSSVGNPEYYADQMEIQRTCIRFLMMENARLKGLEYSSIALDLFHPSDPLTKRAQREEGRNSSKDEKMQNMLDLNRLARKLTTEAYLFGAGSTVVDLSGTVKKTNGWKPQILNPQFQWLSKKKQLEEMFENIQQISDAVQNFRHSSVLQNPLSRKLLALGVVEIPSKLRKSKSIVKVSSRSQFQTIHSLLAK</sequence>
<dbReference type="PROSITE" id="PS50245">
    <property type="entry name" value="CAP_GLY_2"/>
    <property type="match status" value="1"/>
</dbReference>
<feature type="coiled-coil region" evidence="1">
    <location>
        <begin position="586"/>
        <end position="620"/>
    </location>
</feature>
<feature type="coiled-coil region" evidence="1">
    <location>
        <begin position="384"/>
        <end position="492"/>
    </location>
</feature>
<comment type="caution">
    <text evidence="4">The sequence shown here is derived from an EMBL/GenBank/DDBJ whole genome shotgun (WGS) entry which is preliminary data.</text>
</comment>
<accession>A0AAD5UKR6</accession>
<dbReference type="Pfam" id="PF01302">
    <property type="entry name" value="CAP_GLY"/>
    <property type="match status" value="1"/>
</dbReference>